<name>Q1N5K9_9GAMM</name>
<feature type="chain" id="PRO_5004194583" description="DUF1795 domain-containing protein" evidence="1">
    <location>
        <begin position="23"/>
        <end position="157"/>
    </location>
</feature>
<protein>
    <recommendedName>
        <fullName evidence="4">DUF1795 domain-containing protein</fullName>
    </recommendedName>
</protein>
<sequence length="157" mass="17003">MRIPLVLITTVSLMLSTIAATAGSIEFEEAGFSIDTLDIKTKSPFAQPITMALPAKGGFAANVNVQIQEYPGTLQEYLDLSVGQLDQMGLRILDQSISDAELVMEYEGVMQGRLLHFYAKAVKRGKSVYLATATDSADNWANTAAELKSVVDSLKLK</sequence>
<keyword evidence="1" id="KW-0732">Signal</keyword>
<dbReference type="Gene3D" id="3.40.1000.10">
    <property type="entry name" value="Mog1/PsbP, alpha/beta/alpha sandwich"/>
    <property type="match status" value="1"/>
</dbReference>
<proteinExistence type="predicted"/>
<reference evidence="2 3" key="1">
    <citation type="submission" date="2006-03" db="EMBL/GenBank/DDBJ databases">
        <authorList>
            <person name="Pinhassi J."/>
            <person name="Pedros-Alio C."/>
            <person name="Ferriera S."/>
            <person name="Johnson J."/>
            <person name="Kravitz S."/>
            <person name="Halpern A."/>
            <person name="Remington K."/>
            <person name="Beeson K."/>
            <person name="Tran B."/>
            <person name="Rogers Y.-H."/>
            <person name="Friedman R."/>
            <person name="Venter J.C."/>
        </authorList>
    </citation>
    <scope>NUCLEOTIDE SEQUENCE [LARGE SCALE GENOMIC DNA]</scope>
    <source>
        <strain evidence="2 3">RED65</strain>
    </source>
</reference>
<gene>
    <name evidence="2" type="ORF">RED65_11084</name>
</gene>
<dbReference type="Proteomes" id="UP000004263">
    <property type="component" value="Unassembled WGS sequence"/>
</dbReference>
<dbReference type="RefSeq" id="WP_007017351.1">
    <property type="nucleotide sequence ID" value="NZ_CH724113.1"/>
</dbReference>
<dbReference type="EMBL" id="AAQH01000001">
    <property type="protein sequence ID" value="EAT13933.1"/>
    <property type="molecule type" value="Genomic_DNA"/>
</dbReference>
<evidence type="ECO:0000313" key="3">
    <source>
        <dbReference type="Proteomes" id="UP000004263"/>
    </source>
</evidence>
<comment type="caution">
    <text evidence="2">The sequence shown here is derived from an EMBL/GenBank/DDBJ whole genome shotgun (WGS) entry which is preliminary data.</text>
</comment>
<evidence type="ECO:0000256" key="1">
    <source>
        <dbReference type="SAM" id="SignalP"/>
    </source>
</evidence>
<dbReference type="STRING" id="207949.RED65_11084"/>
<organism evidence="2 3">
    <name type="scientific">Bermanella marisrubri</name>
    <dbReference type="NCBI Taxonomy" id="207949"/>
    <lineage>
        <taxon>Bacteria</taxon>
        <taxon>Pseudomonadati</taxon>
        <taxon>Pseudomonadota</taxon>
        <taxon>Gammaproteobacteria</taxon>
        <taxon>Oceanospirillales</taxon>
        <taxon>Oceanospirillaceae</taxon>
        <taxon>Bermanella</taxon>
    </lineage>
</organism>
<dbReference type="AlphaFoldDB" id="Q1N5K9"/>
<dbReference type="OrthoDB" id="6402588at2"/>
<accession>Q1N5K9</accession>
<dbReference type="HOGENOM" id="CLU_1674490_0_0_6"/>
<evidence type="ECO:0000313" key="2">
    <source>
        <dbReference type="EMBL" id="EAT13933.1"/>
    </source>
</evidence>
<feature type="signal peptide" evidence="1">
    <location>
        <begin position="1"/>
        <end position="22"/>
    </location>
</feature>
<keyword evidence="3" id="KW-1185">Reference proteome</keyword>
<evidence type="ECO:0008006" key="4">
    <source>
        <dbReference type="Google" id="ProtNLM"/>
    </source>
</evidence>